<accession>A0A381Q6B0</accession>
<dbReference type="PANTHER" id="PTHR10977:SF3">
    <property type="entry name" value="DIPHOSPHOMEVALONATE DECARBOXYLASE"/>
    <property type="match status" value="1"/>
</dbReference>
<sequence>MDIEKELNPSIDDKFFLKKASFIARLGSGSACRSTLGFFSVWGKSDCFDFASDLYAIKYPNKIHDIYKGICDTVLIVDKEKKDVSSSMGHHLMEGHSFANDRLTQVRLNFKNLKNALESGDYNMFIKVVELEALSLHAMMMSSDQSYILLKPNTIKIINIIWKYRKENNSKICFTLDAGANIHLIYPKKEYDSTQEFIRNELIKFCESGKFINDMIGIGPLKL</sequence>
<evidence type="ECO:0000259" key="1">
    <source>
        <dbReference type="Pfam" id="PF18376"/>
    </source>
</evidence>
<feature type="domain" description="Mvd1 C-terminal" evidence="1">
    <location>
        <begin position="74"/>
        <end position="200"/>
    </location>
</feature>
<protein>
    <recommendedName>
        <fullName evidence="1">Mvd1 C-terminal domain-containing protein</fullName>
    </recommendedName>
</protein>
<dbReference type="InterPro" id="IPR041431">
    <property type="entry name" value="Mvd1_C"/>
</dbReference>
<reference evidence="2" key="1">
    <citation type="submission" date="2018-05" db="EMBL/GenBank/DDBJ databases">
        <authorList>
            <person name="Lanie J.A."/>
            <person name="Ng W.-L."/>
            <person name="Kazmierczak K.M."/>
            <person name="Andrzejewski T.M."/>
            <person name="Davidsen T.M."/>
            <person name="Wayne K.J."/>
            <person name="Tettelin H."/>
            <person name="Glass J.I."/>
            <person name="Rusch D."/>
            <person name="Podicherti R."/>
            <person name="Tsui H.-C.T."/>
            <person name="Winkler M.E."/>
        </authorList>
    </citation>
    <scope>NUCLEOTIDE SEQUENCE</scope>
</reference>
<evidence type="ECO:0000313" key="2">
    <source>
        <dbReference type="EMBL" id="SUZ74885.1"/>
    </source>
</evidence>
<dbReference type="EMBL" id="UINC01001226">
    <property type="protein sequence ID" value="SUZ74885.1"/>
    <property type="molecule type" value="Genomic_DNA"/>
</dbReference>
<dbReference type="Gene3D" id="3.30.70.890">
    <property type="entry name" value="GHMP kinase, C-terminal domain"/>
    <property type="match status" value="1"/>
</dbReference>
<name>A0A381Q6B0_9ZZZZ</name>
<dbReference type="Pfam" id="PF18376">
    <property type="entry name" value="MDD_C"/>
    <property type="match status" value="1"/>
</dbReference>
<dbReference type="AlphaFoldDB" id="A0A381Q6B0"/>
<proteinExistence type="predicted"/>
<dbReference type="Gene3D" id="3.30.230.10">
    <property type="match status" value="1"/>
</dbReference>
<gene>
    <name evidence="2" type="ORF">METZ01_LOCUS27739</name>
</gene>
<dbReference type="InterPro" id="IPR014721">
    <property type="entry name" value="Ribsml_uS5_D2-typ_fold_subgr"/>
</dbReference>
<dbReference type="PANTHER" id="PTHR10977">
    <property type="entry name" value="DIPHOSPHOMEVALONATE DECARBOXYLASE"/>
    <property type="match status" value="1"/>
</dbReference>
<dbReference type="SUPFAM" id="SSF55060">
    <property type="entry name" value="GHMP Kinase, C-terminal domain"/>
    <property type="match status" value="1"/>
</dbReference>
<dbReference type="InterPro" id="IPR036554">
    <property type="entry name" value="GHMP_kinase_C_sf"/>
</dbReference>
<organism evidence="2">
    <name type="scientific">marine metagenome</name>
    <dbReference type="NCBI Taxonomy" id="408172"/>
    <lineage>
        <taxon>unclassified sequences</taxon>
        <taxon>metagenomes</taxon>
        <taxon>ecological metagenomes</taxon>
    </lineage>
</organism>